<evidence type="ECO:0000313" key="7">
    <source>
        <dbReference type="EMBL" id="MBB4142971.1"/>
    </source>
</evidence>
<dbReference type="GO" id="GO:0005886">
    <property type="term" value="C:plasma membrane"/>
    <property type="evidence" value="ECO:0007669"/>
    <property type="project" value="UniProtKB-ARBA"/>
</dbReference>
<dbReference type="CDD" id="cd16914">
    <property type="entry name" value="EcfT"/>
    <property type="match status" value="1"/>
</dbReference>
<comment type="similarity">
    <text evidence="2">Belongs to the CbiQ family.</text>
</comment>
<evidence type="ECO:0000256" key="4">
    <source>
        <dbReference type="ARBA" id="ARBA00022989"/>
    </source>
</evidence>
<sequence length="205" mass="22291">MLNSLHIEGESWLHRMGTGWKLFALLVLSLVLTLISNLPLLAAALVASLMVSRSIGMTERMLWQRTKPVLLTIAFLALVNMVLLSPRDGLVILLRLPAILFFASAVTASTSLSAFIDTLTRAAMPLERLGLIRAADLGLALGLVLRFVPEIHARYGALKDAHKARGIPVKLHRLLGPLIISTLKDADSIADAIDARGIRGQKSRH</sequence>
<dbReference type="EMBL" id="JACIEC010000001">
    <property type="protein sequence ID" value="MBB4142971.1"/>
    <property type="molecule type" value="Genomic_DNA"/>
</dbReference>
<feature type="transmembrane region" description="Helical" evidence="6">
    <location>
        <begin position="92"/>
        <end position="116"/>
    </location>
</feature>
<keyword evidence="4 6" id="KW-1133">Transmembrane helix</keyword>
<evidence type="ECO:0000256" key="6">
    <source>
        <dbReference type="SAM" id="Phobius"/>
    </source>
</evidence>
<reference evidence="7 8" key="1">
    <citation type="submission" date="2020-08" db="EMBL/GenBank/DDBJ databases">
        <title>Genomic Encyclopedia of Type Strains, Phase IV (KMG-IV): sequencing the most valuable type-strain genomes for metagenomic binning, comparative biology and taxonomic classification.</title>
        <authorList>
            <person name="Goeker M."/>
        </authorList>
    </citation>
    <scope>NUCLEOTIDE SEQUENCE [LARGE SCALE GENOMIC DNA]</scope>
    <source>
        <strain evidence="7 8">DSM 29514</strain>
    </source>
</reference>
<dbReference type="Pfam" id="PF02361">
    <property type="entry name" value="CbiQ"/>
    <property type="match status" value="1"/>
</dbReference>
<dbReference type="PANTHER" id="PTHR33514:SF13">
    <property type="entry name" value="PROTEIN ABCI12, CHLOROPLASTIC"/>
    <property type="match status" value="1"/>
</dbReference>
<comment type="caution">
    <text evidence="7">The sequence shown here is derived from an EMBL/GenBank/DDBJ whole genome shotgun (WGS) entry which is preliminary data.</text>
</comment>
<evidence type="ECO:0000256" key="2">
    <source>
        <dbReference type="ARBA" id="ARBA00008564"/>
    </source>
</evidence>
<keyword evidence="8" id="KW-1185">Reference proteome</keyword>
<feature type="transmembrane region" description="Helical" evidence="6">
    <location>
        <begin position="20"/>
        <end position="47"/>
    </location>
</feature>
<dbReference type="RefSeq" id="WP_156379028.1">
    <property type="nucleotide sequence ID" value="NZ_CP049250.1"/>
</dbReference>
<evidence type="ECO:0000256" key="5">
    <source>
        <dbReference type="ARBA" id="ARBA00023136"/>
    </source>
</evidence>
<dbReference type="AlphaFoldDB" id="A0A7W6LEX6"/>
<dbReference type="InterPro" id="IPR003339">
    <property type="entry name" value="ABC/ECF_trnsptr_transmembrane"/>
</dbReference>
<keyword evidence="5 6" id="KW-0472">Membrane</keyword>
<evidence type="ECO:0000256" key="3">
    <source>
        <dbReference type="ARBA" id="ARBA00022692"/>
    </source>
</evidence>
<keyword evidence="3 6" id="KW-0812">Transmembrane</keyword>
<protein>
    <submittedName>
        <fullName evidence="7">Biotin transport system permease protein</fullName>
    </submittedName>
</protein>
<feature type="transmembrane region" description="Helical" evidence="6">
    <location>
        <begin position="68"/>
        <end position="86"/>
    </location>
</feature>
<proteinExistence type="inferred from homology"/>
<gene>
    <name evidence="7" type="ORF">GGQ72_001470</name>
</gene>
<dbReference type="Proteomes" id="UP000519897">
    <property type="component" value="Unassembled WGS sequence"/>
</dbReference>
<evidence type="ECO:0000256" key="1">
    <source>
        <dbReference type="ARBA" id="ARBA00004141"/>
    </source>
</evidence>
<evidence type="ECO:0000313" key="8">
    <source>
        <dbReference type="Proteomes" id="UP000519897"/>
    </source>
</evidence>
<organism evidence="7 8">
    <name type="scientific">Rhizobium rhizoryzae</name>
    <dbReference type="NCBI Taxonomy" id="451876"/>
    <lineage>
        <taxon>Bacteria</taxon>
        <taxon>Pseudomonadati</taxon>
        <taxon>Pseudomonadota</taxon>
        <taxon>Alphaproteobacteria</taxon>
        <taxon>Hyphomicrobiales</taxon>
        <taxon>Rhizobiaceae</taxon>
        <taxon>Rhizobium/Agrobacterium group</taxon>
        <taxon>Rhizobium</taxon>
    </lineage>
</organism>
<accession>A0A7W6LEX6</accession>
<dbReference type="PANTHER" id="PTHR33514">
    <property type="entry name" value="PROTEIN ABCI12, CHLOROPLASTIC"/>
    <property type="match status" value="1"/>
</dbReference>
<name>A0A7W6LEX6_9HYPH</name>
<comment type="subcellular location">
    <subcellularLocation>
        <location evidence="1">Membrane</location>
        <topology evidence="1">Multi-pass membrane protein</topology>
    </subcellularLocation>
</comment>